<evidence type="ECO:0000259" key="8">
    <source>
        <dbReference type="PROSITE" id="PS51935"/>
    </source>
</evidence>
<evidence type="ECO:0000256" key="7">
    <source>
        <dbReference type="SAM" id="SignalP"/>
    </source>
</evidence>
<dbReference type="EMBL" id="JBHLZU010000006">
    <property type="protein sequence ID" value="MFB9903906.1"/>
    <property type="molecule type" value="Genomic_DNA"/>
</dbReference>
<evidence type="ECO:0000256" key="4">
    <source>
        <dbReference type="ARBA" id="ARBA00022807"/>
    </source>
</evidence>
<evidence type="ECO:0000256" key="6">
    <source>
        <dbReference type="SAM" id="MobiDB-lite"/>
    </source>
</evidence>
<keyword evidence="4" id="KW-0788">Thiol protease</keyword>
<dbReference type="InterPro" id="IPR038765">
    <property type="entry name" value="Papain-like_cys_pep_sf"/>
</dbReference>
<evidence type="ECO:0000256" key="1">
    <source>
        <dbReference type="ARBA" id="ARBA00007074"/>
    </source>
</evidence>
<keyword evidence="5" id="KW-0175">Coiled coil</keyword>
<gene>
    <name evidence="9" type="ORF">ACFFQA_08145</name>
</gene>
<feature type="domain" description="NlpC/P60" evidence="8">
    <location>
        <begin position="314"/>
        <end position="453"/>
    </location>
</feature>
<evidence type="ECO:0000256" key="3">
    <source>
        <dbReference type="ARBA" id="ARBA00022801"/>
    </source>
</evidence>
<keyword evidence="10" id="KW-1185">Reference proteome</keyword>
<feature type="compositionally biased region" description="Basic and acidic residues" evidence="6">
    <location>
        <begin position="224"/>
        <end position="248"/>
    </location>
</feature>
<accession>A0ABV5ZSQ0</accession>
<dbReference type="Proteomes" id="UP001589693">
    <property type="component" value="Unassembled WGS sequence"/>
</dbReference>
<dbReference type="PANTHER" id="PTHR47359">
    <property type="entry name" value="PEPTIDOGLYCAN DL-ENDOPEPTIDASE CWLO"/>
    <property type="match status" value="1"/>
</dbReference>
<feature type="region of interest" description="Disordered" evidence="6">
    <location>
        <begin position="220"/>
        <end position="255"/>
    </location>
</feature>
<dbReference type="Gene3D" id="3.90.1720.10">
    <property type="entry name" value="endopeptidase domain like (from Nostoc punctiforme)"/>
    <property type="match status" value="1"/>
</dbReference>
<organism evidence="9 10">
    <name type="scientific">Allokutzneria oryzae</name>
    <dbReference type="NCBI Taxonomy" id="1378989"/>
    <lineage>
        <taxon>Bacteria</taxon>
        <taxon>Bacillati</taxon>
        <taxon>Actinomycetota</taxon>
        <taxon>Actinomycetes</taxon>
        <taxon>Pseudonocardiales</taxon>
        <taxon>Pseudonocardiaceae</taxon>
        <taxon>Allokutzneria</taxon>
    </lineage>
</organism>
<comment type="similarity">
    <text evidence="1">Belongs to the peptidase C40 family.</text>
</comment>
<comment type="caution">
    <text evidence="9">The sequence shown here is derived from an EMBL/GenBank/DDBJ whole genome shotgun (WGS) entry which is preliminary data.</text>
</comment>
<keyword evidence="2" id="KW-0645">Protease</keyword>
<reference evidence="9 10" key="1">
    <citation type="submission" date="2024-09" db="EMBL/GenBank/DDBJ databases">
        <authorList>
            <person name="Sun Q."/>
            <person name="Mori K."/>
        </authorList>
    </citation>
    <scope>NUCLEOTIDE SEQUENCE [LARGE SCALE GENOMIC DNA]</scope>
    <source>
        <strain evidence="9 10">TBRC 7907</strain>
    </source>
</reference>
<dbReference type="RefSeq" id="WP_377851066.1">
    <property type="nucleotide sequence ID" value="NZ_JBHLZU010000006.1"/>
</dbReference>
<dbReference type="InterPro" id="IPR000064">
    <property type="entry name" value="NLP_P60_dom"/>
</dbReference>
<proteinExistence type="inferred from homology"/>
<feature type="coiled-coil region" evidence="5">
    <location>
        <begin position="56"/>
        <end position="125"/>
    </location>
</feature>
<evidence type="ECO:0000256" key="5">
    <source>
        <dbReference type="SAM" id="Coils"/>
    </source>
</evidence>
<dbReference type="SUPFAM" id="SSF54001">
    <property type="entry name" value="Cysteine proteinases"/>
    <property type="match status" value="1"/>
</dbReference>
<dbReference type="Pfam" id="PF00877">
    <property type="entry name" value="NLPC_P60"/>
    <property type="match status" value="1"/>
</dbReference>
<keyword evidence="7" id="KW-0732">Signal</keyword>
<feature type="region of interest" description="Disordered" evidence="6">
    <location>
        <begin position="271"/>
        <end position="313"/>
    </location>
</feature>
<evidence type="ECO:0000313" key="10">
    <source>
        <dbReference type="Proteomes" id="UP001589693"/>
    </source>
</evidence>
<keyword evidence="3" id="KW-0378">Hydrolase</keyword>
<dbReference type="InterPro" id="IPR051794">
    <property type="entry name" value="PG_Endopeptidase_C40"/>
</dbReference>
<feature type="signal peptide" evidence="7">
    <location>
        <begin position="1"/>
        <end position="29"/>
    </location>
</feature>
<dbReference type="PROSITE" id="PS51935">
    <property type="entry name" value="NLPC_P60"/>
    <property type="match status" value="1"/>
</dbReference>
<feature type="compositionally biased region" description="Low complexity" evidence="6">
    <location>
        <begin position="275"/>
        <end position="286"/>
    </location>
</feature>
<sequence>MSTRRSGAALVSVALAMVTAVGITGTAQAVPPPPPNPSDTELQQGRVDVDSKAGEVGKLTNQLAQAETRLLELSAEVQLKMEDANKAQVDLDEAEQVAAAAKRDAEGAKAEADAAGRAIEEVRKQVDAFASSSYQQGSTVGSIRALMGVRSADELLERLRMLDAASGSQLSALDNMQRARTDKANKDSLARKALEVAKQKEDAAAAAKRVADVARAAAVSARAGQERRAEQLENDRSSVEKQLNEARSRVAGLQDQRRSFENWQEAKRREEAELARQAAEAAAAAAAEERRRNGSGTRGGGGTAAQRPTRVSGSGAAQIVINRALSQLGVIYAWGGGNGSGPTRGIRDGGVADAFGDYRKIGFDCSGLMIYAFAGVGINLAHYSGYQYNSGRKVPLTQMQPGDMLFWANGGRIHHVAMYIGGGRMVEAPFSGARVRVTSVRYGGIMPYATRLL</sequence>
<feature type="chain" id="PRO_5045769255" evidence="7">
    <location>
        <begin position="30"/>
        <end position="453"/>
    </location>
</feature>
<protein>
    <submittedName>
        <fullName evidence="9">NlpC/P60 family protein</fullName>
    </submittedName>
</protein>
<dbReference type="PANTHER" id="PTHR47359:SF3">
    <property type="entry name" value="NLP_P60 DOMAIN-CONTAINING PROTEIN-RELATED"/>
    <property type="match status" value="1"/>
</dbReference>
<evidence type="ECO:0000256" key="2">
    <source>
        <dbReference type="ARBA" id="ARBA00022670"/>
    </source>
</evidence>
<evidence type="ECO:0000313" key="9">
    <source>
        <dbReference type="EMBL" id="MFB9903906.1"/>
    </source>
</evidence>
<name>A0ABV5ZSQ0_9PSEU</name>